<sequence length="290" mass="32875">MSVKPTSVMDIPPLLPGRLISLPGRGEIFVRHHQHVNPDAPTLLLLHGWTASSDLQFFTAYEELSRNYSIVGVDHRGHGRGLRPNHTFSLEDCADDAAAVVRALGIRNVITVGYSMGGPISLLVWQRHSDLVTGMVLQATALEWSGTRQERNKWRVMHVIDPLFRRINSPRLTRWYVRRLIPRGHEINRYLPWITGELRRNDSWMISEAGRAISRFDARGFAHTVNVPTSFVLTTLDKLVLPHKQQALADAVRAEVVELEGDHLAPMQQPREFSWATARAVEIVVRQTNQ</sequence>
<dbReference type="Pfam" id="PF00561">
    <property type="entry name" value="Abhydrolase_1"/>
    <property type="match status" value="1"/>
</dbReference>
<dbReference type="EC" id="3.1.1.1" evidence="2"/>
<reference evidence="2" key="1">
    <citation type="submission" date="2017-07" db="EMBL/GenBank/DDBJ databases">
        <authorList>
            <person name="Sun Z.S."/>
            <person name="Albrecht U."/>
            <person name="Echele G."/>
            <person name="Lee C.C."/>
        </authorList>
    </citation>
    <scope>NUCLEOTIDE SEQUENCE</scope>
</reference>
<protein>
    <submittedName>
        <fullName evidence="2">Esterase</fullName>
        <ecNumber evidence="2">3.1.1.1</ecNumber>
    </submittedName>
</protein>
<dbReference type="GO" id="GO:0016020">
    <property type="term" value="C:membrane"/>
    <property type="evidence" value="ECO:0007669"/>
    <property type="project" value="TreeGrafter"/>
</dbReference>
<evidence type="ECO:0000313" key="2">
    <source>
        <dbReference type="EMBL" id="AWN06652.1"/>
    </source>
</evidence>
<feature type="domain" description="AB hydrolase-1" evidence="1">
    <location>
        <begin position="41"/>
        <end position="147"/>
    </location>
</feature>
<dbReference type="InterPro" id="IPR000073">
    <property type="entry name" value="AB_hydrolase_1"/>
</dbReference>
<dbReference type="InterPro" id="IPR050266">
    <property type="entry name" value="AB_hydrolase_sf"/>
</dbReference>
<name>A0A2U8URG1_9ZZZZ</name>
<keyword evidence="2" id="KW-0378">Hydrolase</keyword>
<dbReference type="GO" id="GO:0106435">
    <property type="term" value="F:carboxylesterase activity"/>
    <property type="evidence" value="ECO:0007669"/>
    <property type="project" value="UniProtKB-EC"/>
</dbReference>
<accession>A0A2U8URG1</accession>
<dbReference type="PANTHER" id="PTHR43798">
    <property type="entry name" value="MONOACYLGLYCEROL LIPASE"/>
    <property type="match status" value="1"/>
</dbReference>
<dbReference type="AlphaFoldDB" id="A0A2U8URG1"/>
<organism evidence="2">
    <name type="scientific">uncultured microorganism</name>
    <dbReference type="NCBI Taxonomy" id="358574"/>
    <lineage>
        <taxon>unclassified sequences</taxon>
        <taxon>environmental samples</taxon>
    </lineage>
</organism>
<dbReference type="SMR" id="A0A2U8URG1"/>
<dbReference type="Gene3D" id="3.40.50.1820">
    <property type="entry name" value="alpha/beta hydrolase"/>
    <property type="match status" value="1"/>
</dbReference>
<dbReference type="SUPFAM" id="SSF53474">
    <property type="entry name" value="alpha/beta-Hydrolases"/>
    <property type="match status" value="1"/>
</dbReference>
<dbReference type="PANTHER" id="PTHR43798:SF33">
    <property type="entry name" value="HYDROLASE, PUTATIVE (AFU_ORTHOLOGUE AFUA_2G14860)-RELATED"/>
    <property type="match status" value="1"/>
</dbReference>
<proteinExistence type="predicted"/>
<dbReference type="InterPro" id="IPR029058">
    <property type="entry name" value="AB_hydrolase_fold"/>
</dbReference>
<dbReference type="EMBL" id="MF568505">
    <property type="protein sequence ID" value="AWN06652.1"/>
    <property type="molecule type" value="Genomic_DNA"/>
</dbReference>
<evidence type="ECO:0000259" key="1">
    <source>
        <dbReference type="Pfam" id="PF00561"/>
    </source>
</evidence>